<dbReference type="Pfam" id="PF02845">
    <property type="entry name" value="CUE"/>
    <property type="match status" value="1"/>
</dbReference>
<feature type="region of interest" description="Disordered" evidence="1">
    <location>
        <begin position="155"/>
        <end position="220"/>
    </location>
</feature>
<feature type="compositionally biased region" description="Polar residues" evidence="1">
    <location>
        <begin position="110"/>
        <end position="132"/>
    </location>
</feature>
<dbReference type="EMBL" id="CP151511">
    <property type="protein sequence ID" value="WZN65191.1"/>
    <property type="molecule type" value="Genomic_DNA"/>
</dbReference>
<dbReference type="GO" id="GO:0031624">
    <property type="term" value="F:ubiquitin conjugating enzyme binding"/>
    <property type="evidence" value="ECO:0007669"/>
    <property type="project" value="TreeGrafter"/>
</dbReference>
<evidence type="ECO:0000256" key="1">
    <source>
        <dbReference type="SAM" id="MobiDB-lite"/>
    </source>
</evidence>
<feature type="region of interest" description="Disordered" evidence="1">
    <location>
        <begin position="110"/>
        <end position="135"/>
    </location>
</feature>
<evidence type="ECO:0000313" key="4">
    <source>
        <dbReference type="Proteomes" id="UP001472866"/>
    </source>
</evidence>
<dbReference type="PANTHER" id="PTHR16461:SF5">
    <property type="entry name" value="TOLL-INTERACTING PROTEIN"/>
    <property type="match status" value="1"/>
</dbReference>
<dbReference type="PANTHER" id="PTHR16461">
    <property type="entry name" value="TOLL-INTERACTING PROTEIN"/>
    <property type="match status" value="1"/>
</dbReference>
<organism evidence="3 4">
    <name type="scientific">Chloropicon roscoffensis</name>
    <dbReference type="NCBI Taxonomy" id="1461544"/>
    <lineage>
        <taxon>Eukaryota</taxon>
        <taxon>Viridiplantae</taxon>
        <taxon>Chlorophyta</taxon>
        <taxon>Chloropicophyceae</taxon>
        <taxon>Chloropicales</taxon>
        <taxon>Chloropicaceae</taxon>
        <taxon>Chloropicon</taxon>
    </lineage>
</organism>
<gene>
    <name evidence="3" type="ORF">HKI87_11g67480</name>
</gene>
<dbReference type="GO" id="GO:0043130">
    <property type="term" value="F:ubiquitin binding"/>
    <property type="evidence" value="ECO:0007669"/>
    <property type="project" value="InterPro"/>
</dbReference>
<dbReference type="AlphaFoldDB" id="A0AAX4PHB9"/>
<dbReference type="PROSITE" id="PS51140">
    <property type="entry name" value="CUE"/>
    <property type="match status" value="1"/>
</dbReference>
<proteinExistence type="predicted"/>
<dbReference type="InterPro" id="IPR009060">
    <property type="entry name" value="UBA-like_sf"/>
</dbReference>
<sequence length="220" mass="23130">MDALESMFPGVEYETLEIVLESQQGDVEAAIEVLLEMAKDSAPSGSGSSGGGRATVAPEAPQQHPILERDTQIRTDEALARRMQDQIFSEALQEQTPTCFSPITGLLSGSTARGGFSTSSQGDPRQGHQGQPATLADTVGGVWSAVSAVGQSIASAASTWMAPAEEDDEDDGDDGEMGAGREAPRPAYMDERETRPLRGAQGGAQSAVHRRKPQASKKSD</sequence>
<dbReference type="Proteomes" id="UP001472866">
    <property type="component" value="Chromosome 11"/>
</dbReference>
<feature type="compositionally biased region" description="Acidic residues" evidence="1">
    <location>
        <begin position="164"/>
        <end position="176"/>
    </location>
</feature>
<dbReference type="GO" id="GO:0005737">
    <property type="term" value="C:cytoplasm"/>
    <property type="evidence" value="ECO:0007669"/>
    <property type="project" value="TreeGrafter"/>
</dbReference>
<dbReference type="SUPFAM" id="SSF46934">
    <property type="entry name" value="UBA-like"/>
    <property type="match status" value="1"/>
</dbReference>
<evidence type="ECO:0000313" key="3">
    <source>
        <dbReference type="EMBL" id="WZN65191.1"/>
    </source>
</evidence>
<keyword evidence="4" id="KW-1185">Reference proteome</keyword>
<accession>A0AAX4PHB9</accession>
<feature type="compositionally biased region" description="Basic residues" evidence="1">
    <location>
        <begin position="208"/>
        <end position="220"/>
    </location>
</feature>
<protein>
    <submittedName>
        <fullName evidence="3">CUE domain-containing protein</fullName>
    </submittedName>
</protein>
<evidence type="ECO:0000259" key="2">
    <source>
        <dbReference type="PROSITE" id="PS51140"/>
    </source>
</evidence>
<name>A0AAX4PHB9_9CHLO</name>
<feature type="region of interest" description="Disordered" evidence="1">
    <location>
        <begin position="40"/>
        <end position="72"/>
    </location>
</feature>
<reference evidence="3 4" key="1">
    <citation type="submission" date="2024-03" db="EMBL/GenBank/DDBJ databases">
        <title>Complete genome sequence of the green alga Chloropicon roscoffensis RCC1871.</title>
        <authorList>
            <person name="Lemieux C."/>
            <person name="Pombert J.-F."/>
            <person name="Otis C."/>
            <person name="Turmel M."/>
        </authorList>
    </citation>
    <scope>NUCLEOTIDE SEQUENCE [LARGE SCALE GENOMIC DNA]</scope>
    <source>
        <strain evidence="3 4">RCC1871</strain>
    </source>
</reference>
<dbReference type="InterPro" id="IPR003892">
    <property type="entry name" value="CUE"/>
</dbReference>
<dbReference type="GO" id="GO:0006511">
    <property type="term" value="P:ubiquitin-dependent protein catabolic process"/>
    <property type="evidence" value="ECO:0007669"/>
    <property type="project" value="TreeGrafter"/>
</dbReference>
<dbReference type="Gene3D" id="1.10.8.10">
    <property type="entry name" value="DNA helicase RuvA subunit, C-terminal domain"/>
    <property type="match status" value="1"/>
</dbReference>
<feature type="domain" description="CUE" evidence="2">
    <location>
        <begin position="1"/>
        <end position="39"/>
    </location>
</feature>
<dbReference type="SMART" id="SM00546">
    <property type="entry name" value="CUE"/>
    <property type="match status" value="1"/>
</dbReference>
<feature type="compositionally biased region" description="Basic and acidic residues" evidence="1">
    <location>
        <begin position="182"/>
        <end position="196"/>
    </location>
</feature>